<dbReference type="EMBL" id="JAAGMB010000543">
    <property type="protein sequence ID" value="NEB19675.1"/>
    <property type="molecule type" value="Genomic_DNA"/>
</dbReference>
<organism evidence="1 2">
    <name type="scientific">Streptomyces coelicoflavus</name>
    <dbReference type="NCBI Taxonomy" id="285562"/>
    <lineage>
        <taxon>Bacteria</taxon>
        <taxon>Bacillati</taxon>
        <taxon>Actinomycetota</taxon>
        <taxon>Actinomycetes</taxon>
        <taxon>Kitasatosporales</taxon>
        <taxon>Streptomycetaceae</taxon>
        <taxon>Streptomyces</taxon>
    </lineage>
</organism>
<dbReference type="Proteomes" id="UP000469545">
    <property type="component" value="Unassembled WGS sequence"/>
</dbReference>
<dbReference type="AlphaFoldDB" id="A0A6N9UPM8"/>
<accession>A0A6N9UPM8</accession>
<comment type="caution">
    <text evidence="1">The sequence shown here is derived from an EMBL/GenBank/DDBJ whole genome shotgun (WGS) entry which is preliminary data.</text>
</comment>
<evidence type="ECO:0000313" key="2">
    <source>
        <dbReference type="Proteomes" id="UP000469545"/>
    </source>
</evidence>
<proteinExistence type="predicted"/>
<protein>
    <submittedName>
        <fullName evidence="1">Uncharacterized protein</fullName>
    </submittedName>
</protein>
<reference evidence="1 2" key="1">
    <citation type="submission" date="2020-01" db="EMBL/GenBank/DDBJ databases">
        <title>Insect and environment-associated Actinomycetes.</title>
        <authorList>
            <person name="Currrie C."/>
            <person name="Chevrette M."/>
            <person name="Carlson C."/>
            <person name="Stubbendieck R."/>
            <person name="Wendt-Pienkowski E."/>
        </authorList>
    </citation>
    <scope>NUCLEOTIDE SEQUENCE [LARGE SCALE GENOMIC DNA]</scope>
    <source>
        <strain evidence="1 2">SID14172</strain>
    </source>
</reference>
<gene>
    <name evidence="1" type="ORF">G3I46_24815</name>
</gene>
<name>A0A6N9UPM8_9ACTN</name>
<dbReference type="RefSeq" id="WP_164141952.1">
    <property type="nucleotide sequence ID" value="NZ_JAAGMB010000543.1"/>
</dbReference>
<evidence type="ECO:0000313" key="1">
    <source>
        <dbReference type="EMBL" id="NEB19675.1"/>
    </source>
</evidence>
<sequence length="90" mass="9335">MAYLWLVKLLVHVDGQGQMLDGVGSACCQDVDLHSAVLQDAEGIDLTLSRGDPGEGVGAVQCLGDELLVQVVEAVCECGNPLRQGVMGAP</sequence>
<keyword evidence="2" id="KW-1185">Reference proteome</keyword>